<reference evidence="1 2" key="1">
    <citation type="submission" date="2016-11" db="EMBL/GenBank/DDBJ databases">
        <authorList>
            <person name="Jaros S."/>
            <person name="Januszkiewicz K."/>
            <person name="Wedrychowicz H."/>
        </authorList>
    </citation>
    <scope>NUCLEOTIDE SEQUENCE [LARGE SCALE GENOMIC DNA]</scope>
    <source>
        <strain evidence="1 2">DSM 25661</strain>
    </source>
</reference>
<dbReference type="RefSeq" id="WP_073193319.1">
    <property type="nucleotide sequence ID" value="NZ_FQTW01000007.1"/>
</dbReference>
<evidence type="ECO:0008006" key="3">
    <source>
        <dbReference type="Google" id="ProtNLM"/>
    </source>
</evidence>
<dbReference type="EMBL" id="FQTW01000007">
    <property type="protein sequence ID" value="SHE86953.1"/>
    <property type="molecule type" value="Genomic_DNA"/>
</dbReference>
<dbReference type="STRING" id="1155689.SAMN05444278_10745"/>
<proteinExistence type="predicted"/>
<dbReference type="Proteomes" id="UP000184462">
    <property type="component" value="Unassembled WGS sequence"/>
</dbReference>
<dbReference type="Gene3D" id="3.40.630.30">
    <property type="match status" value="1"/>
</dbReference>
<name>A0A1M4X0V7_9FLAO</name>
<accession>A0A1M4X0V7</accession>
<evidence type="ECO:0000313" key="1">
    <source>
        <dbReference type="EMBL" id="SHE86953.1"/>
    </source>
</evidence>
<gene>
    <name evidence="1" type="ORF">SAMN05444278_10745</name>
</gene>
<evidence type="ECO:0000313" key="2">
    <source>
        <dbReference type="Proteomes" id="UP000184462"/>
    </source>
</evidence>
<keyword evidence="2" id="KW-1185">Reference proteome</keyword>
<sequence length="194" mass="22669">MNKDRIIKNVATLLKEIPTSMEVVKDDHKKDERFNYLAKHMVEKAIKRDALITCDDDSGIAIFFEENGHTEGFWSELLGDLKLALNVTGLKKGLKALKTQKFVKQQRPNSGSYLYCWFWGILEDARGVTDKKTAYKMKDIMFSIAKEKQLPIYAETRIRRVSIAYRRYGFKLLKEWPHPSGDTMYFMKYTPEKN</sequence>
<dbReference type="OrthoDB" id="1452841at2"/>
<dbReference type="AlphaFoldDB" id="A0A1M4X0V7"/>
<organism evidence="1 2">
    <name type="scientific">Psychroflexus salarius</name>
    <dbReference type="NCBI Taxonomy" id="1155689"/>
    <lineage>
        <taxon>Bacteria</taxon>
        <taxon>Pseudomonadati</taxon>
        <taxon>Bacteroidota</taxon>
        <taxon>Flavobacteriia</taxon>
        <taxon>Flavobacteriales</taxon>
        <taxon>Flavobacteriaceae</taxon>
        <taxon>Psychroflexus</taxon>
    </lineage>
</organism>
<protein>
    <recommendedName>
        <fullName evidence="3">N-acetyltransferase domain-containing protein</fullName>
    </recommendedName>
</protein>